<dbReference type="InterPro" id="IPR040818">
    <property type="entry name" value="Tsi6"/>
</dbReference>
<dbReference type="AlphaFoldDB" id="A0A5Q2VC41"/>
<evidence type="ECO:0000259" key="1">
    <source>
        <dbReference type="Pfam" id="PF18660"/>
    </source>
</evidence>
<evidence type="ECO:0000313" key="2">
    <source>
        <dbReference type="EMBL" id="QGH63122.1"/>
    </source>
</evidence>
<feature type="domain" description="Tsi6" evidence="1">
    <location>
        <begin position="5"/>
        <end position="86"/>
    </location>
</feature>
<organism evidence="2 3">
    <name type="scientific">Serratia proteamaculans</name>
    <dbReference type="NCBI Taxonomy" id="28151"/>
    <lineage>
        <taxon>Bacteria</taxon>
        <taxon>Pseudomonadati</taxon>
        <taxon>Pseudomonadota</taxon>
        <taxon>Gammaproteobacteria</taxon>
        <taxon>Enterobacterales</taxon>
        <taxon>Yersiniaceae</taxon>
        <taxon>Serratia</taxon>
    </lineage>
</organism>
<sequence length="113" mass="13173">MHKSTIYYLNEALLILKQRRTKLPNLPLYQSAINQIEYVKSILEGKENDKSKLHTMTLGAYASKEFDTTDPELAKHLSNVNYIVSQMASGLKVILPHEQDMEHINRQKRYKKK</sequence>
<dbReference type="RefSeq" id="WP_153859909.1">
    <property type="nucleotide sequence ID" value="NZ_CP045913.1"/>
</dbReference>
<evidence type="ECO:0000313" key="3">
    <source>
        <dbReference type="Proteomes" id="UP000381260"/>
    </source>
</evidence>
<proteinExistence type="predicted"/>
<dbReference type="EMBL" id="CP045913">
    <property type="protein sequence ID" value="QGH63122.1"/>
    <property type="molecule type" value="Genomic_DNA"/>
</dbReference>
<reference evidence="2 3" key="1">
    <citation type="submission" date="2019-11" db="EMBL/GenBank/DDBJ databases">
        <title>The Phosphoenolpyruvate Phosphotransferase System Regulates Serratia proteamaculans 336X Biofilm Formation and Wheat Roots colonization.</title>
        <authorList>
            <person name="Liu F."/>
        </authorList>
    </citation>
    <scope>NUCLEOTIDE SEQUENCE [LARGE SCALE GENOMIC DNA]</scope>
    <source>
        <strain evidence="2 3">336X</strain>
    </source>
</reference>
<dbReference type="Pfam" id="PF18660">
    <property type="entry name" value="Tsi6"/>
    <property type="match status" value="1"/>
</dbReference>
<name>A0A5Q2VC41_SERPR</name>
<dbReference type="Proteomes" id="UP000381260">
    <property type="component" value="Chromosome"/>
</dbReference>
<accession>A0A5Q2VC41</accession>
<protein>
    <recommendedName>
        <fullName evidence="1">Tsi6 domain-containing protein</fullName>
    </recommendedName>
</protein>
<gene>
    <name evidence="2" type="ORF">GHV41_20790</name>
</gene>